<dbReference type="Proteomes" id="UP000001646">
    <property type="component" value="Chromosome 5"/>
</dbReference>
<dbReference type="PANTHER" id="PTHR24300:SF1">
    <property type="entry name" value="CYTOCHROME P450 2D6-RELATED"/>
    <property type="match status" value="1"/>
</dbReference>
<dbReference type="GO" id="GO:0016712">
    <property type="term" value="F:oxidoreductase activity, acting on paired donors, with incorporation or reduction of molecular oxygen, reduced flavin or flavoprotein as one donor, and incorporation of one atom of oxygen"/>
    <property type="evidence" value="ECO:0000318"/>
    <property type="project" value="GO_Central"/>
</dbReference>
<dbReference type="STRING" id="28377.ENSACAP00000003797"/>
<reference evidence="11 12" key="1">
    <citation type="submission" date="2009-12" db="EMBL/GenBank/DDBJ databases">
        <title>The Genome Sequence of Anolis carolinensis (Green Anole Lizard).</title>
        <authorList>
            <consortium name="The Genome Sequencing Platform"/>
            <person name="Di Palma F."/>
            <person name="Alfoldi J."/>
            <person name="Heiman D."/>
            <person name="Young S."/>
            <person name="Grabherr M."/>
            <person name="Johnson J."/>
            <person name="Lander E.S."/>
            <person name="Lindblad-Toh K."/>
        </authorList>
    </citation>
    <scope>NUCLEOTIDE SEQUENCE [LARGE SCALE GENOMIC DNA]</scope>
    <source>
        <strain evidence="11 12">JBL SC #1</strain>
    </source>
</reference>
<evidence type="ECO:0000313" key="11">
    <source>
        <dbReference type="Ensembl" id="ENSACAP00000003797.3"/>
    </source>
</evidence>
<dbReference type="eggNOG" id="KOG0156">
    <property type="taxonomic scope" value="Eukaryota"/>
</dbReference>
<keyword evidence="8 10" id="KW-0472">Membrane</keyword>
<dbReference type="GO" id="GO:0020037">
    <property type="term" value="F:heme binding"/>
    <property type="evidence" value="ECO:0000318"/>
    <property type="project" value="GO_Central"/>
</dbReference>
<dbReference type="FunFam" id="1.10.630.10:FF:000004">
    <property type="entry name" value="cytochrome P450 2D15 isoform X1"/>
    <property type="match status" value="1"/>
</dbReference>
<keyword evidence="9" id="KW-0349">Heme</keyword>
<dbReference type="PRINTS" id="PR00463">
    <property type="entry name" value="EP450I"/>
</dbReference>
<evidence type="ECO:0000256" key="2">
    <source>
        <dbReference type="ARBA" id="ARBA00004370"/>
    </source>
</evidence>
<dbReference type="FunCoup" id="G1KCB7">
    <property type="interactions" value="20"/>
</dbReference>
<keyword evidence="12" id="KW-1185">Reference proteome</keyword>
<dbReference type="GO" id="GO:0005737">
    <property type="term" value="C:cytoplasm"/>
    <property type="evidence" value="ECO:0000318"/>
    <property type="project" value="GO_Central"/>
</dbReference>
<evidence type="ECO:0000256" key="10">
    <source>
        <dbReference type="SAM" id="Phobius"/>
    </source>
</evidence>
<evidence type="ECO:0000256" key="3">
    <source>
        <dbReference type="ARBA" id="ARBA00010617"/>
    </source>
</evidence>
<evidence type="ECO:0000313" key="12">
    <source>
        <dbReference type="Proteomes" id="UP000001646"/>
    </source>
</evidence>
<dbReference type="Bgee" id="ENSACAG00000003666">
    <property type="expression patterns" value="Expressed in ovary"/>
</dbReference>
<keyword evidence="10" id="KW-1133">Transmembrane helix</keyword>
<dbReference type="GO" id="GO:0016020">
    <property type="term" value="C:membrane"/>
    <property type="evidence" value="ECO:0007669"/>
    <property type="project" value="UniProtKB-SubCell"/>
</dbReference>
<keyword evidence="5" id="KW-0560">Oxidoreductase</keyword>
<dbReference type="GO" id="GO:0005506">
    <property type="term" value="F:iron ion binding"/>
    <property type="evidence" value="ECO:0007669"/>
    <property type="project" value="InterPro"/>
</dbReference>
<dbReference type="InParanoid" id="G1KCB7"/>
<dbReference type="InterPro" id="IPR050182">
    <property type="entry name" value="Cytochrome_P450_fam2"/>
</dbReference>
<dbReference type="InterPro" id="IPR002401">
    <property type="entry name" value="Cyt_P450_E_grp-I"/>
</dbReference>
<evidence type="ECO:0000256" key="9">
    <source>
        <dbReference type="PIRSR" id="PIRSR602401-1"/>
    </source>
</evidence>
<dbReference type="HOGENOM" id="CLU_001570_22_0_1"/>
<evidence type="ECO:0000256" key="5">
    <source>
        <dbReference type="ARBA" id="ARBA00023002"/>
    </source>
</evidence>
<evidence type="ECO:0000256" key="1">
    <source>
        <dbReference type="ARBA" id="ARBA00001971"/>
    </source>
</evidence>
<comment type="subcellular location">
    <subcellularLocation>
        <location evidence="2">Membrane</location>
    </subcellularLocation>
</comment>
<reference evidence="11" key="2">
    <citation type="submission" date="2025-08" db="UniProtKB">
        <authorList>
            <consortium name="Ensembl"/>
        </authorList>
    </citation>
    <scope>IDENTIFICATION</scope>
</reference>
<dbReference type="InterPro" id="IPR036396">
    <property type="entry name" value="Cyt_P450_sf"/>
</dbReference>
<comment type="similarity">
    <text evidence="3">Belongs to the cytochrome P450 family.</text>
</comment>
<dbReference type="AlphaFoldDB" id="G1KCB7"/>
<keyword evidence="10" id="KW-0812">Transmembrane</keyword>
<sequence>MPEKPASVSWLWTQVLTCWKNLTAMSICLIIFALALLLDYMKRRKKCGRCPPGPAPLPFIGNILWFNRKNPSESFRQVEKIFGPIFLVQAGWQNFVIINGFKLTKEALGSKAEDFIERPALPLIFLLGRTKKYEGIILATSHNGWREQKRFCVSTLKTFGMGKKTLEKKVCEEAWYLCSELKSKEGSPFDPKISIFNATGNIISTLAFGDRFEYHDETFLKLIHSTEEILKDLTRMVPEIVFARSWFSYLPGPHQKIKKHYDNFTAVLKIMVDEHKKTRDPTFPRDLIDAFLEEIEKAKGNPETSFGEENLIHLMIDLFAAGTDTTSVTLLWGLLKMILYPEVQKRVQEEIDMVIGRIKSPTMEDQSKLPYTNAVIHEIQRYADIAPTTIPYMTYRDTEVANFVIPKATVVICHLSSVLKDETMWEKPHDFYPEHFLDANGKFIKREAFLPFSAGRRACTGEQLAKTELFIFFTTLLQHFTFCIPENCPKPTEERIYAVTVTPAPFQLCAIPR</sequence>
<evidence type="ECO:0000256" key="4">
    <source>
        <dbReference type="ARBA" id="ARBA00022723"/>
    </source>
</evidence>
<dbReference type="Ensembl" id="ENSACAT00000003889.3">
    <property type="protein sequence ID" value="ENSACAP00000003797.3"/>
    <property type="gene ID" value="ENSACAG00000003666.3"/>
</dbReference>
<dbReference type="InterPro" id="IPR001128">
    <property type="entry name" value="Cyt_P450"/>
</dbReference>
<feature type="transmembrane region" description="Helical" evidence="10">
    <location>
        <begin position="22"/>
        <end position="41"/>
    </location>
</feature>
<evidence type="ECO:0000256" key="7">
    <source>
        <dbReference type="ARBA" id="ARBA00023033"/>
    </source>
</evidence>
<keyword evidence="7" id="KW-0503">Monooxygenase</keyword>
<dbReference type="SUPFAM" id="SSF48264">
    <property type="entry name" value="Cytochrome P450"/>
    <property type="match status" value="1"/>
</dbReference>
<dbReference type="GeneTree" id="ENSGT00940000153331"/>
<protein>
    <submittedName>
        <fullName evidence="11">Uncharacterized protein</fullName>
    </submittedName>
</protein>
<reference evidence="11" key="3">
    <citation type="submission" date="2025-09" db="UniProtKB">
        <authorList>
            <consortium name="Ensembl"/>
        </authorList>
    </citation>
    <scope>IDENTIFICATION</scope>
</reference>
<organism evidence="11 12">
    <name type="scientific">Anolis carolinensis</name>
    <name type="common">Green anole</name>
    <name type="synonym">American chameleon</name>
    <dbReference type="NCBI Taxonomy" id="28377"/>
    <lineage>
        <taxon>Eukaryota</taxon>
        <taxon>Metazoa</taxon>
        <taxon>Chordata</taxon>
        <taxon>Craniata</taxon>
        <taxon>Vertebrata</taxon>
        <taxon>Euteleostomi</taxon>
        <taxon>Lepidosauria</taxon>
        <taxon>Squamata</taxon>
        <taxon>Bifurcata</taxon>
        <taxon>Unidentata</taxon>
        <taxon>Episquamata</taxon>
        <taxon>Toxicofera</taxon>
        <taxon>Iguania</taxon>
        <taxon>Dactyloidae</taxon>
        <taxon>Anolis</taxon>
    </lineage>
</organism>
<feature type="binding site" description="axial binding residue" evidence="9">
    <location>
        <position position="459"/>
    </location>
    <ligand>
        <name>heme</name>
        <dbReference type="ChEBI" id="CHEBI:30413"/>
    </ligand>
    <ligandPart>
        <name>Fe</name>
        <dbReference type="ChEBI" id="CHEBI:18248"/>
    </ligandPart>
</feature>
<name>G1KCB7_ANOCA</name>
<dbReference type="GO" id="GO:0019369">
    <property type="term" value="P:arachidonate metabolic process"/>
    <property type="evidence" value="ECO:0000318"/>
    <property type="project" value="GO_Central"/>
</dbReference>
<dbReference type="InterPro" id="IPR008069">
    <property type="entry name" value="Cyt_P450_E_grp-I_CYP2D-like"/>
</dbReference>
<dbReference type="GO" id="GO:0006805">
    <property type="term" value="P:xenobiotic metabolic process"/>
    <property type="evidence" value="ECO:0000318"/>
    <property type="project" value="GO_Central"/>
</dbReference>
<comment type="cofactor">
    <cofactor evidence="1 9">
        <name>heme</name>
        <dbReference type="ChEBI" id="CHEBI:30413"/>
    </cofactor>
</comment>
<dbReference type="PANTHER" id="PTHR24300">
    <property type="entry name" value="CYTOCHROME P450 508A4-RELATED"/>
    <property type="match status" value="1"/>
</dbReference>
<accession>G1KCB7</accession>
<keyword evidence="6 9" id="KW-0408">Iron</keyword>
<proteinExistence type="inferred from homology"/>
<evidence type="ECO:0000256" key="8">
    <source>
        <dbReference type="ARBA" id="ARBA00023136"/>
    </source>
</evidence>
<dbReference type="Pfam" id="PF00067">
    <property type="entry name" value="p450"/>
    <property type="match status" value="1"/>
</dbReference>
<keyword evidence="4 9" id="KW-0479">Metal-binding</keyword>
<dbReference type="PRINTS" id="PR00385">
    <property type="entry name" value="P450"/>
</dbReference>
<dbReference type="Gene3D" id="1.10.630.10">
    <property type="entry name" value="Cytochrome P450"/>
    <property type="match status" value="1"/>
</dbReference>
<dbReference type="PRINTS" id="PR01686">
    <property type="entry name" value="EP450ICYP2D"/>
</dbReference>
<evidence type="ECO:0000256" key="6">
    <source>
        <dbReference type="ARBA" id="ARBA00023004"/>
    </source>
</evidence>